<evidence type="ECO:0000256" key="6">
    <source>
        <dbReference type="ARBA" id="ARBA00022692"/>
    </source>
</evidence>
<dbReference type="GO" id="GO:0016020">
    <property type="term" value="C:membrane"/>
    <property type="evidence" value="ECO:0007669"/>
    <property type="project" value="UniProtKB-SubCell"/>
</dbReference>
<dbReference type="FunFam" id="3.30.565.10:FF:000010">
    <property type="entry name" value="Sensor histidine kinase RcsC"/>
    <property type="match status" value="1"/>
</dbReference>
<evidence type="ECO:0000256" key="14">
    <source>
        <dbReference type="SAM" id="Coils"/>
    </source>
</evidence>
<evidence type="ECO:0000259" key="17">
    <source>
        <dbReference type="PROSITE" id="PS50110"/>
    </source>
</evidence>
<dbReference type="PRINTS" id="PR00344">
    <property type="entry name" value="BCTRLSENSOR"/>
</dbReference>
<keyword evidence="4 13" id="KW-0597">Phosphoprotein</keyword>
<comment type="catalytic activity">
    <reaction evidence="1">
        <text>ATP + protein L-histidine = ADP + protein N-phospho-L-histidine.</text>
        <dbReference type="EC" id="2.7.13.3"/>
    </reaction>
</comment>
<evidence type="ECO:0000256" key="1">
    <source>
        <dbReference type="ARBA" id="ARBA00000085"/>
    </source>
</evidence>
<dbReference type="EMBL" id="PUHY01000015">
    <property type="protein sequence ID" value="PQO29368.1"/>
    <property type="molecule type" value="Genomic_DNA"/>
</dbReference>
<keyword evidence="10 15" id="KW-1133">Transmembrane helix</keyword>
<keyword evidence="12 15" id="KW-0472">Membrane</keyword>
<evidence type="ECO:0000256" key="15">
    <source>
        <dbReference type="SAM" id="Phobius"/>
    </source>
</evidence>
<dbReference type="Gene3D" id="3.30.565.10">
    <property type="entry name" value="Histidine kinase-like ATPase, C-terminal domain"/>
    <property type="match status" value="1"/>
</dbReference>
<keyword evidence="11" id="KW-0902">Two-component regulatory system</keyword>
<evidence type="ECO:0000256" key="4">
    <source>
        <dbReference type="ARBA" id="ARBA00022553"/>
    </source>
</evidence>
<evidence type="ECO:0000256" key="9">
    <source>
        <dbReference type="ARBA" id="ARBA00022840"/>
    </source>
</evidence>
<dbReference type="GO" id="GO:0000155">
    <property type="term" value="F:phosphorelay sensor kinase activity"/>
    <property type="evidence" value="ECO:0007669"/>
    <property type="project" value="InterPro"/>
</dbReference>
<evidence type="ECO:0000256" key="2">
    <source>
        <dbReference type="ARBA" id="ARBA00004370"/>
    </source>
</evidence>
<dbReference type="InterPro" id="IPR036890">
    <property type="entry name" value="HATPase_C_sf"/>
</dbReference>
<dbReference type="InterPro" id="IPR032255">
    <property type="entry name" value="HBM"/>
</dbReference>
<feature type="coiled-coil region" evidence="14">
    <location>
        <begin position="376"/>
        <end position="413"/>
    </location>
</feature>
<dbReference type="InterPro" id="IPR003661">
    <property type="entry name" value="HisK_dim/P_dom"/>
</dbReference>
<evidence type="ECO:0000259" key="18">
    <source>
        <dbReference type="PROSITE" id="PS50885"/>
    </source>
</evidence>
<dbReference type="AlphaFoldDB" id="A0A2S8FB21"/>
<dbReference type="InterPro" id="IPR011006">
    <property type="entry name" value="CheY-like_superfamily"/>
</dbReference>
<dbReference type="Gene3D" id="6.10.340.10">
    <property type="match status" value="1"/>
</dbReference>
<dbReference type="EC" id="2.7.13.3" evidence="3"/>
<keyword evidence="7" id="KW-0547">Nucleotide-binding</keyword>
<evidence type="ECO:0000313" key="20">
    <source>
        <dbReference type="Proteomes" id="UP000238322"/>
    </source>
</evidence>
<evidence type="ECO:0000256" key="13">
    <source>
        <dbReference type="PROSITE-ProRule" id="PRU00169"/>
    </source>
</evidence>
<comment type="subcellular location">
    <subcellularLocation>
        <location evidence="2">Membrane</location>
    </subcellularLocation>
</comment>
<evidence type="ECO:0000259" key="16">
    <source>
        <dbReference type="PROSITE" id="PS50109"/>
    </source>
</evidence>
<protein>
    <recommendedName>
        <fullName evidence="3">histidine kinase</fullName>
        <ecNumber evidence="3">2.7.13.3</ecNumber>
    </recommendedName>
</protein>
<evidence type="ECO:0000256" key="3">
    <source>
        <dbReference type="ARBA" id="ARBA00012438"/>
    </source>
</evidence>
<dbReference type="FunFam" id="1.10.287.130:FF:000004">
    <property type="entry name" value="Ethylene receptor 1"/>
    <property type="match status" value="1"/>
</dbReference>
<feature type="domain" description="Response regulatory" evidence="17">
    <location>
        <begin position="688"/>
        <end position="807"/>
    </location>
</feature>
<dbReference type="PANTHER" id="PTHR45339">
    <property type="entry name" value="HYBRID SIGNAL TRANSDUCTION HISTIDINE KINASE J"/>
    <property type="match status" value="1"/>
</dbReference>
<dbReference type="SUPFAM" id="SSF55874">
    <property type="entry name" value="ATPase domain of HSP90 chaperone/DNA topoisomerase II/histidine kinase"/>
    <property type="match status" value="1"/>
</dbReference>
<dbReference type="Gene3D" id="3.40.50.2300">
    <property type="match status" value="1"/>
</dbReference>
<dbReference type="InterPro" id="IPR001789">
    <property type="entry name" value="Sig_transdc_resp-reg_receiver"/>
</dbReference>
<feature type="transmembrane region" description="Helical" evidence="15">
    <location>
        <begin position="35"/>
        <end position="55"/>
    </location>
</feature>
<dbReference type="GO" id="GO:0005524">
    <property type="term" value="F:ATP binding"/>
    <property type="evidence" value="ECO:0007669"/>
    <property type="project" value="UniProtKB-KW"/>
</dbReference>
<dbReference type="PANTHER" id="PTHR45339:SF1">
    <property type="entry name" value="HYBRID SIGNAL TRANSDUCTION HISTIDINE KINASE J"/>
    <property type="match status" value="1"/>
</dbReference>
<sequence>MVRAVNSLIEGPRNPAMNTQRNTHRAKGLSVSAKISLGFLIVLLLHVSIAALSHYGMAKSQSDLKTYSELFREVEQLHEIDQTVGSLQQNVMLFAFTGYEGPERRAQELQDKLGQIISEATTFKYLDNRDDIYAMQQHLSTHREILAAVEVDRAKRRKLVNDVLQRHANEFQVGILALLENPSTRIMAEEADAAFTTAQLNLLKYVNTPDSTYFREAKSQLSLTKSHLEQIETLDGLDSQKAVEQTIVAINLYENAAIQMVQATRGYLHLVNVVLAGESVEFRRLAREIRSNQIEHVRVLAETMMNDNRHFQYASNVFSIITIVLGIVAAWLIGRNVVPPLNAIASTFDRLTSGEKINAIPALDRHDELGRLAMAAQVFRNKAAETERLLDVAENAREELNFVNDELAKQSELARRMAEDATAATAAKSEFLANMSHEIRTPMTAILGFAETVADDTKDEETKQAIETIQRNGHHLLSIINDILDLSKVESGKMTVESISTCPYTLITDVISLVKVKADGAGLQITSNFIGKIPKEISTDPTRLRQILINVLGNAIKFTEVGGVTLRSEFVQEGDRAMMQFDVIDTGIGMSDHQISNLFQPFTQADSSTTRRFGGTGLGLTISKRLANMLGGDLTITYSRMGEGSAFRLTIDAGAIEDIEYHDSSTLRSLMKTKSPDSKSAHRLHGVRLLLAEDGPDNQRLLKHILSKAGAEVDIVDNGQLAAERAMQAWRHGTPYDCILMDMQMPIKDGYEATRELRRLGYNAPILALTAHAMSSDEKKCKSVGCDGFLTKPIDRKLLLTTVRHWTNAAEYRELS</sequence>
<dbReference type="Gene3D" id="1.10.287.130">
    <property type="match status" value="1"/>
</dbReference>
<dbReference type="Pfam" id="PF02518">
    <property type="entry name" value="HATPase_c"/>
    <property type="match status" value="1"/>
</dbReference>
<dbReference type="Pfam" id="PF00072">
    <property type="entry name" value="Response_reg"/>
    <property type="match status" value="1"/>
</dbReference>
<proteinExistence type="predicted"/>
<evidence type="ECO:0000256" key="8">
    <source>
        <dbReference type="ARBA" id="ARBA00022777"/>
    </source>
</evidence>
<dbReference type="CDD" id="cd00082">
    <property type="entry name" value="HisKA"/>
    <property type="match status" value="1"/>
</dbReference>
<keyword evidence="14" id="KW-0175">Coiled coil</keyword>
<evidence type="ECO:0000256" key="12">
    <source>
        <dbReference type="ARBA" id="ARBA00023136"/>
    </source>
</evidence>
<dbReference type="SMART" id="SM00448">
    <property type="entry name" value="REC"/>
    <property type="match status" value="1"/>
</dbReference>
<dbReference type="InterPro" id="IPR005467">
    <property type="entry name" value="His_kinase_dom"/>
</dbReference>
<dbReference type="SMART" id="SM00388">
    <property type="entry name" value="HisKA"/>
    <property type="match status" value="1"/>
</dbReference>
<dbReference type="SUPFAM" id="SSF158472">
    <property type="entry name" value="HAMP domain-like"/>
    <property type="match status" value="1"/>
</dbReference>
<dbReference type="Proteomes" id="UP000238322">
    <property type="component" value="Unassembled WGS sequence"/>
</dbReference>
<name>A0A2S8FB21_9BACT</name>
<dbReference type="InterPro" id="IPR003594">
    <property type="entry name" value="HATPase_dom"/>
</dbReference>
<dbReference type="PROSITE" id="PS50110">
    <property type="entry name" value="RESPONSE_REGULATORY"/>
    <property type="match status" value="1"/>
</dbReference>
<dbReference type="Pfam" id="PF00512">
    <property type="entry name" value="HisKA"/>
    <property type="match status" value="1"/>
</dbReference>
<feature type="modified residue" description="4-aspartylphosphate" evidence="13">
    <location>
        <position position="742"/>
    </location>
</feature>
<dbReference type="SUPFAM" id="SSF52172">
    <property type="entry name" value="CheY-like"/>
    <property type="match status" value="1"/>
</dbReference>
<keyword evidence="9" id="KW-0067">ATP-binding</keyword>
<feature type="domain" description="Histidine kinase" evidence="16">
    <location>
        <begin position="434"/>
        <end position="655"/>
    </location>
</feature>
<evidence type="ECO:0000313" key="19">
    <source>
        <dbReference type="EMBL" id="PQO29368.1"/>
    </source>
</evidence>
<dbReference type="SMART" id="SM01358">
    <property type="entry name" value="HBM"/>
    <property type="match status" value="1"/>
</dbReference>
<dbReference type="PROSITE" id="PS50109">
    <property type="entry name" value="HIS_KIN"/>
    <property type="match status" value="1"/>
</dbReference>
<dbReference type="PROSITE" id="PS50885">
    <property type="entry name" value="HAMP"/>
    <property type="match status" value="1"/>
</dbReference>
<dbReference type="SMART" id="SM00387">
    <property type="entry name" value="HATPase_c"/>
    <property type="match status" value="1"/>
</dbReference>
<dbReference type="CDD" id="cd17546">
    <property type="entry name" value="REC_hyHK_CKI1_RcsC-like"/>
    <property type="match status" value="1"/>
</dbReference>
<evidence type="ECO:0000256" key="5">
    <source>
        <dbReference type="ARBA" id="ARBA00022679"/>
    </source>
</evidence>
<evidence type="ECO:0000256" key="10">
    <source>
        <dbReference type="ARBA" id="ARBA00022989"/>
    </source>
</evidence>
<keyword evidence="5" id="KW-0808">Transferase</keyword>
<feature type="transmembrane region" description="Helical" evidence="15">
    <location>
        <begin position="313"/>
        <end position="333"/>
    </location>
</feature>
<keyword evidence="8" id="KW-0418">Kinase</keyword>
<dbReference type="CDD" id="cd16922">
    <property type="entry name" value="HATPase_EvgS-ArcB-TorS-like"/>
    <property type="match status" value="1"/>
</dbReference>
<feature type="domain" description="HAMP" evidence="18">
    <location>
        <begin position="335"/>
        <end position="388"/>
    </location>
</feature>
<evidence type="ECO:0000256" key="11">
    <source>
        <dbReference type="ARBA" id="ARBA00023012"/>
    </source>
</evidence>
<dbReference type="InterPro" id="IPR003660">
    <property type="entry name" value="HAMP_dom"/>
</dbReference>
<gene>
    <name evidence="19" type="ORF">C5Y83_25160</name>
</gene>
<accession>A0A2S8FB21</accession>
<dbReference type="InterPro" id="IPR004358">
    <property type="entry name" value="Sig_transdc_His_kin-like_C"/>
</dbReference>
<comment type="caution">
    <text evidence="19">The sequence shown here is derived from an EMBL/GenBank/DDBJ whole genome shotgun (WGS) entry which is preliminary data.</text>
</comment>
<evidence type="ECO:0000256" key="7">
    <source>
        <dbReference type="ARBA" id="ARBA00022741"/>
    </source>
</evidence>
<organism evidence="19 20">
    <name type="scientific">Blastopirellula marina</name>
    <dbReference type="NCBI Taxonomy" id="124"/>
    <lineage>
        <taxon>Bacteria</taxon>
        <taxon>Pseudomonadati</taxon>
        <taxon>Planctomycetota</taxon>
        <taxon>Planctomycetia</taxon>
        <taxon>Pirellulales</taxon>
        <taxon>Pirellulaceae</taxon>
        <taxon>Blastopirellula</taxon>
    </lineage>
</organism>
<reference evidence="19 20" key="1">
    <citation type="submission" date="2018-02" db="EMBL/GenBank/DDBJ databases">
        <title>Comparative genomes isolates from brazilian mangrove.</title>
        <authorList>
            <person name="Araujo J.E."/>
            <person name="Taketani R.G."/>
            <person name="Silva M.C.P."/>
            <person name="Loureco M.V."/>
            <person name="Andreote F.D."/>
        </authorList>
    </citation>
    <scope>NUCLEOTIDE SEQUENCE [LARGE SCALE GENOMIC DNA]</scope>
    <source>
        <strain evidence="19 20">Hex-1 MGV</strain>
    </source>
</reference>
<dbReference type="InterPro" id="IPR036097">
    <property type="entry name" value="HisK_dim/P_sf"/>
</dbReference>
<dbReference type="SUPFAM" id="SSF47384">
    <property type="entry name" value="Homodimeric domain of signal transducing histidine kinase"/>
    <property type="match status" value="1"/>
</dbReference>
<keyword evidence="6 15" id="KW-0812">Transmembrane</keyword>